<organism evidence="9 10">
    <name type="scientific">Gekko japonicus</name>
    <name type="common">Schlegel's Japanese gecko</name>
    <dbReference type="NCBI Taxonomy" id="146911"/>
    <lineage>
        <taxon>Eukaryota</taxon>
        <taxon>Metazoa</taxon>
        <taxon>Chordata</taxon>
        <taxon>Craniata</taxon>
        <taxon>Vertebrata</taxon>
        <taxon>Euteleostomi</taxon>
        <taxon>Lepidosauria</taxon>
        <taxon>Squamata</taxon>
        <taxon>Bifurcata</taxon>
        <taxon>Gekkota</taxon>
        <taxon>Gekkonidae</taxon>
        <taxon>Gekkoninae</taxon>
        <taxon>Gekko</taxon>
    </lineage>
</organism>
<evidence type="ECO:0000256" key="4">
    <source>
        <dbReference type="ARBA" id="ARBA00023136"/>
    </source>
</evidence>
<dbReference type="PANTHER" id="PTHR12911">
    <property type="entry name" value="SAD1/UNC-84-LIKE PROTEIN-RELATED"/>
    <property type="match status" value="1"/>
</dbReference>
<feature type="transmembrane region" description="Helical" evidence="7">
    <location>
        <begin position="178"/>
        <end position="196"/>
    </location>
</feature>
<dbReference type="CDD" id="cd21438">
    <property type="entry name" value="SUN2_cc1"/>
    <property type="match status" value="1"/>
</dbReference>
<gene>
    <name evidence="10 11" type="primary">SUN2</name>
</gene>
<evidence type="ECO:0000256" key="3">
    <source>
        <dbReference type="ARBA" id="ARBA00022989"/>
    </source>
</evidence>
<feature type="region of interest" description="Disordered" evidence="6">
    <location>
        <begin position="1"/>
        <end position="70"/>
    </location>
</feature>
<evidence type="ECO:0000313" key="10">
    <source>
        <dbReference type="RefSeq" id="XP_015274711.1"/>
    </source>
</evidence>
<evidence type="ECO:0000259" key="8">
    <source>
        <dbReference type="PROSITE" id="PS51469"/>
    </source>
</evidence>
<dbReference type="InterPro" id="IPR012919">
    <property type="entry name" value="SUN_dom"/>
</dbReference>
<sequence length="714" mass="79757">MSRRSQRLGTVRYYQSDDVDEGSSGSGGSLLLGSQQTLFKDSSNSRSIRKKSNSIKRPSPAPSLGSNTAGHTTYYSESVVSESYLSDGRGRSARVSAALDEPLNSSSYWNEESLARRRRGTGSTESSKINGLAERKTYDTYASSSGYSSEDDYAGHSSLDQNASGSVFRSALSKAGSFLWLVLTSPGRFFGLLYWWIGTTWYRLTTAASLLDVFILTRSYPVLKRLLLLLLLLLLLTAIGYGAWYFYPFGLYPSMFSWGAAKLSPPVTEKVYGAGDLTALYEAQQRVLSRLQALEKRFETLEDVASVLELQKGTATTGAALQQDDVLVLLDGVVKRREMAMREDFRTETELHLQSELDAFQSRVQKDFDSLLEKVSQASQDTETRMVQMTSQWQSSTQQNLMGNFQKEMGMLEAQLAGLKKEFSTLATDQKALAKQVESVPGQIKRVQEDVEIQFPRWLSQFLAQSRQDGEGSVFLQREDLQEQLRKLELKILAKVSEDQRLSARDVGVALQMEGVTGVTPEQVDRIVKQALRRYSEDRIGMVDYALESAGASVISTRCSETYETKTALLSLFGIPLWYHSQSPRVILQPDVYPGNCWAFQGSQGFAVIRLSSKVHPTAVTLEHIPRSLSPKGTIPSAPKDFTVFGLNEEGQQEGIHLGKFMYNQDEDPIQTFPLQVEDQSAAFQLVELRVLSNWGHPEYTCIYRFRVHGEPVS</sequence>
<reference evidence="10 11" key="1">
    <citation type="submission" date="2025-05" db="UniProtKB">
        <authorList>
            <consortium name="RefSeq"/>
        </authorList>
    </citation>
    <scope>IDENTIFICATION</scope>
</reference>
<feature type="coiled-coil region" evidence="5">
    <location>
        <begin position="284"/>
        <end position="311"/>
    </location>
</feature>
<dbReference type="RefSeq" id="XP_015274712.1">
    <property type="nucleotide sequence ID" value="XM_015419226.1"/>
</dbReference>
<comment type="subcellular location">
    <subcellularLocation>
        <location evidence="1">Nucleus inner membrane</location>
    </subcellularLocation>
</comment>
<evidence type="ECO:0000256" key="1">
    <source>
        <dbReference type="ARBA" id="ARBA00004540"/>
    </source>
</evidence>
<accession>A0ABM1KLX4</accession>
<dbReference type="RefSeq" id="XP_015274711.1">
    <property type="nucleotide sequence ID" value="XM_015419225.1"/>
</dbReference>
<evidence type="ECO:0000256" key="7">
    <source>
        <dbReference type="SAM" id="Phobius"/>
    </source>
</evidence>
<keyword evidence="2 7" id="KW-0812">Transmembrane</keyword>
<dbReference type="Pfam" id="PF18580">
    <property type="entry name" value="HTH_SUN2"/>
    <property type="match status" value="1"/>
</dbReference>
<dbReference type="PROSITE" id="PS51469">
    <property type="entry name" value="SUN"/>
    <property type="match status" value="1"/>
</dbReference>
<dbReference type="Gene3D" id="2.60.120.260">
    <property type="entry name" value="Galactose-binding domain-like"/>
    <property type="match status" value="1"/>
</dbReference>
<keyword evidence="5" id="KW-0175">Coiled coil</keyword>
<feature type="transmembrane region" description="Helical" evidence="7">
    <location>
        <begin position="227"/>
        <end position="247"/>
    </location>
</feature>
<feature type="domain" description="SUN" evidence="8">
    <location>
        <begin position="551"/>
        <end position="713"/>
    </location>
</feature>
<evidence type="ECO:0000256" key="2">
    <source>
        <dbReference type="ARBA" id="ARBA00022692"/>
    </source>
</evidence>
<keyword evidence="9" id="KW-1185">Reference proteome</keyword>
<dbReference type="InterPro" id="IPR040994">
    <property type="entry name" value="Sun_CC2"/>
</dbReference>
<name>A0ABM1KLX4_GEKJA</name>
<dbReference type="Proteomes" id="UP000694871">
    <property type="component" value="Unplaced"/>
</dbReference>
<keyword evidence="4 7" id="KW-0472">Membrane</keyword>
<dbReference type="PANTHER" id="PTHR12911:SF22">
    <property type="entry name" value="SUN DOMAIN-CONTAINING PROTEIN 2"/>
    <property type="match status" value="1"/>
</dbReference>
<evidence type="ECO:0000313" key="11">
    <source>
        <dbReference type="RefSeq" id="XP_015274712.1"/>
    </source>
</evidence>
<evidence type="ECO:0000256" key="5">
    <source>
        <dbReference type="SAM" id="Coils"/>
    </source>
</evidence>
<keyword evidence="3 7" id="KW-1133">Transmembrane helix</keyword>
<dbReference type="InterPro" id="IPR045119">
    <property type="entry name" value="SUN1-5"/>
</dbReference>
<evidence type="ECO:0000313" key="9">
    <source>
        <dbReference type="Proteomes" id="UP000694871"/>
    </source>
</evidence>
<dbReference type="GeneID" id="107117162"/>
<protein>
    <submittedName>
        <fullName evidence="10 11">SUN domain-containing protein 2</fullName>
    </submittedName>
</protein>
<evidence type="ECO:0000256" key="6">
    <source>
        <dbReference type="SAM" id="MobiDB-lite"/>
    </source>
</evidence>
<dbReference type="Pfam" id="PF07738">
    <property type="entry name" value="Sad1_UNC"/>
    <property type="match status" value="1"/>
</dbReference>
<proteinExistence type="predicted"/>